<comment type="catalytic activity">
    <reaction evidence="6">
        <text>(6S)-NADHX + ADP = AMP + phosphate + NADH + H(+)</text>
        <dbReference type="Rhea" id="RHEA:32223"/>
        <dbReference type="ChEBI" id="CHEBI:15378"/>
        <dbReference type="ChEBI" id="CHEBI:43474"/>
        <dbReference type="ChEBI" id="CHEBI:57945"/>
        <dbReference type="ChEBI" id="CHEBI:64074"/>
        <dbReference type="ChEBI" id="CHEBI:456215"/>
        <dbReference type="ChEBI" id="CHEBI:456216"/>
        <dbReference type="EC" id="4.2.1.136"/>
    </reaction>
</comment>
<dbReference type="GO" id="GO:0052855">
    <property type="term" value="F:ADP-dependent NAD(P)H-hydrate dehydratase activity"/>
    <property type="evidence" value="ECO:0007669"/>
    <property type="project" value="UniProtKB-UniRule"/>
</dbReference>
<dbReference type="InterPro" id="IPR000631">
    <property type="entry name" value="CARKD"/>
</dbReference>
<evidence type="ECO:0000256" key="1">
    <source>
        <dbReference type="ARBA" id="ARBA00022741"/>
    </source>
</evidence>
<proteinExistence type="inferred from homology"/>
<dbReference type="EC" id="4.2.1.136" evidence="6"/>
<dbReference type="NCBIfam" id="TIGR00196">
    <property type="entry name" value="yjeF_cterm"/>
    <property type="match status" value="1"/>
</dbReference>
<comment type="subunit">
    <text evidence="6">Homotetramer.</text>
</comment>
<dbReference type="Proteomes" id="UP001198220">
    <property type="component" value="Unassembled WGS sequence"/>
</dbReference>
<dbReference type="GO" id="GO:0110051">
    <property type="term" value="P:metabolite repair"/>
    <property type="evidence" value="ECO:0007669"/>
    <property type="project" value="TreeGrafter"/>
</dbReference>
<evidence type="ECO:0000256" key="3">
    <source>
        <dbReference type="ARBA" id="ARBA00022857"/>
    </source>
</evidence>
<evidence type="ECO:0000256" key="4">
    <source>
        <dbReference type="ARBA" id="ARBA00023027"/>
    </source>
</evidence>
<dbReference type="PANTHER" id="PTHR12592:SF0">
    <property type="entry name" value="ATP-DEPENDENT (S)-NAD(P)H-HYDRATE DEHYDRATASE"/>
    <property type="match status" value="1"/>
</dbReference>
<feature type="domain" description="YjeF C-terminal" evidence="7">
    <location>
        <begin position="2"/>
        <end position="278"/>
    </location>
</feature>
<keyword evidence="1 6" id="KW-0547">Nucleotide-binding</keyword>
<organism evidence="8 9">
    <name type="scientific">Hominiventricola filiformis</name>
    <dbReference type="NCBI Taxonomy" id="2885352"/>
    <lineage>
        <taxon>Bacteria</taxon>
        <taxon>Bacillati</taxon>
        <taxon>Bacillota</taxon>
        <taxon>Clostridia</taxon>
        <taxon>Lachnospirales</taxon>
        <taxon>Lachnospiraceae</taxon>
        <taxon>Hominiventricola</taxon>
    </lineage>
</organism>
<dbReference type="Gene3D" id="3.40.1190.20">
    <property type="match status" value="1"/>
</dbReference>
<dbReference type="InterPro" id="IPR017953">
    <property type="entry name" value="Carbohydrate_kinase_pred_CS"/>
</dbReference>
<evidence type="ECO:0000256" key="2">
    <source>
        <dbReference type="ARBA" id="ARBA00022840"/>
    </source>
</evidence>
<comment type="similarity">
    <text evidence="6">Belongs to the NnrD/CARKD family.</text>
</comment>
<dbReference type="CDD" id="cd01171">
    <property type="entry name" value="YXKO-related"/>
    <property type="match status" value="1"/>
</dbReference>
<keyword evidence="9" id="KW-1185">Reference proteome</keyword>
<reference evidence="8 9" key="1">
    <citation type="submission" date="2021-10" db="EMBL/GenBank/DDBJ databases">
        <title>Anaerobic single-cell dispensing facilitates the cultivation of human gut bacteria.</title>
        <authorList>
            <person name="Afrizal A."/>
        </authorList>
    </citation>
    <scope>NUCLEOTIDE SEQUENCE [LARGE SCALE GENOMIC DNA]</scope>
    <source>
        <strain evidence="8 9">CLA-AA-H276</strain>
    </source>
</reference>
<feature type="binding site" evidence="6">
    <location>
        <begin position="190"/>
        <end position="194"/>
    </location>
    <ligand>
        <name>AMP</name>
        <dbReference type="ChEBI" id="CHEBI:456215"/>
    </ligand>
</feature>
<evidence type="ECO:0000256" key="5">
    <source>
        <dbReference type="ARBA" id="ARBA00023239"/>
    </source>
</evidence>
<feature type="binding site" evidence="6">
    <location>
        <position position="153"/>
    </location>
    <ligand>
        <name>(6S)-NADPHX</name>
        <dbReference type="ChEBI" id="CHEBI:64076"/>
    </ligand>
</feature>
<keyword evidence="2 6" id="KW-0067">ATP-binding</keyword>
<dbReference type="HAMAP" id="MF_01965">
    <property type="entry name" value="NADHX_dehydratase"/>
    <property type="match status" value="1"/>
</dbReference>
<feature type="binding site" evidence="6">
    <location>
        <position position="102"/>
    </location>
    <ligand>
        <name>(6S)-NADPHX</name>
        <dbReference type="ChEBI" id="CHEBI:64076"/>
    </ligand>
</feature>
<sequence length="281" mass="30353">MEEKIMLDMLPKRTARSHKGIYGKVLCIAGSKNMAGAAYLCGYAALRTGAGMVRIFTPEANRIILQTLLPEAIMTTYEDRDSMLEQLTEAFSWADTVAIGPGLGKSDNSAVLLEQVMKKWNHPMVVDADGLNLLAERMELLEQHEGPLIVTPHVGEFSRLTGLTMKEISENIPGQAQAFAKAYHCICVLKDAPSAIGDPDRVTVNTTGNNGMSTAGSGDVLTGIIAGLLGQRMDAEDAARLGVWLHGRAGDLAAEREGTYGLLARHLIEYLPQAMRKGEES</sequence>
<comment type="cofactor">
    <cofactor evidence="6">
        <name>Mg(2+)</name>
        <dbReference type="ChEBI" id="CHEBI:18420"/>
    </cofactor>
</comment>
<evidence type="ECO:0000313" key="9">
    <source>
        <dbReference type="Proteomes" id="UP001198220"/>
    </source>
</evidence>
<dbReference type="GO" id="GO:0046496">
    <property type="term" value="P:nicotinamide nucleotide metabolic process"/>
    <property type="evidence" value="ECO:0007669"/>
    <property type="project" value="UniProtKB-UniRule"/>
</dbReference>
<comment type="catalytic activity">
    <reaction evidence="6">
        <text>(6S)-NADPHX + ADP = AMP + phosphate + NADPH + H(+)</text>
        <dbReference type="Rhea" id="RHEA:32235"/>
        <dbReference type="ChEBI" id="CHEBI:15378"/>
        <dbReference type="ChEBI" id="CHEBI:43474"/>
        <dbReference type="ChEBI" id="CHEBI:57783"/>
        <dbReference type="ChEBI" id="CHEBI:64076"/>
        <dbReference type="ChEBI" id="CHEBI:456215"/>
        <dbReference type="ChEBI" id="CHEBI:456216"/>
        <dbReference type="EC" id="4.2.1.136"/>
    </reaction>
</comment>
<dbReference type="AlphaFoldDB" id="A0AAE3D9U2"/>
<feature type="binding site" evidence="6">
    <location>
        <position position="37"/>
    </location>
    <ligand>
        <name>(6S)-NADPHX</name>
        <dbReference type="ChEBI" id="CHEBI:64076"/>
    </ligand>
</feature>
<evidence type="ECO:0000313" key="8">
    <source>
        <dbReference type="EMBL" id="MCC2126138.1"/>
    </source>
</evidence>
<dbReference type="InterPro" id="IPR029056">
    <property type="entry name" value="Ribokinase-like"/>
</dbReference>
<feature type="binding site" evidence="6">
    <location>
        <position position="219"/>
    </location>
    <ligand>
        <name>(6S)-NADPHX</name>
        <dbReference type="ChEBI" id="CHEBI:64076"/>
    </ligand>
</feature>
<dbReference type="EMBL" id="JAJEPS010000006">
    <property type="protein sequence ID" value="MCC2126138.1"/>
    <property type="molecule type" value="Genomic_DNA"/>
</dbReference>
<comment type="function">
    <text evidence="6">Catalyzes the dehydration of the S-form of NAD(P)HX at the expense of ADP, which is converted to AMP. Together with NAD(P)HX epimerase, which catalyzes the epimerization of the S- and R-forms, the enzyme allows the repair of both epimers of NAD(P)HX, a damaged form of NAD(P)H that is a result of enzymatic or heat-dependent hydration.</text>
</comment>
<accession>A0AAE3D9U2</accession>
<dbReference type="RefSeq" id="WP_308459289.1">
    <property type="nucleotide sequence ID" value="NZ_JAJEPS010000006.1"/>
</dbReference>
<dbReference type="PROSITE" id="PS51383">
    <property type="entry name" value="YJEF_C_3"/>
    <property type="match status" value="1"/>
</dbReference>
<dbReference type="SUPFAM" id="SSF53613">
    <property type="entry name" value="Ribokinase-like"/>
    <property type="match status" value="1"/>
</dbReference>
<dbReference type="Pfam" id="PF01256">
    <property type="entry name" value="Carb_kinase"/>
    <property type="match status" value="1"/>
</dbReference>
<comment type="caution">
    <text evidence="8">The sequence shown here is derived from an EMBL/GenBank/DDBJ whole genome shotgun (WGS) entry which is preliminary data.</text>
</comment>
<dbReference type="GO" id="GO:0005524">
    <property type="term" value="F:ATP binding"/>
    <property type="evidence" value="ECO:0007669"/>
    <property type="project" value="UniProtKB-KW"/>
</dbReference>
<keyword evidence="5 6" id="KW-0456">Lyase</keyword>
<gene>
    <name evidence="6" type="primary">nnrD</name>
    <name evidence="8" type="ORF">LKD36_08095</name>
</gene>
<dbReference type="PROSITE" id="PS01050">
    <property type="entry name" value="YJEF_C_2"/>
    <property type="match status" value="1"/>
</dbReference>
<feature type="binding site" evidence="6">
    <location>
        <position position="218"/>
    </location>
    <ligand>
        <name>AMP</name>
        <dbReference type="ChEBI" id="CHEBI:456215"/>
    </ligand>
</feature>
<evidence type="ECO:0000259" key="7">
    <source>
        <dbReference type="PROSITE" id="PS51383"/>
    </source>
</evidence>
<dbReference type="GO" id="GO:0052856">
    <property type="term" value="F:NAD(P)HX epimerase activity"/>
    <property type="evidence" value="ECO:0007669"/>
    <property type="project" value="TreeGrafter"/>
</dbReference>
<keyword evidence="3 6" id="KW-0521">NADP</keyword>
<evidence type="ECO:0000256" key="6">
    <source>
        <dbReference type="HAMAP-Rule" id="MF_01965"/>
    </source>
</evidence>
<keyword evidence="4 6" id="KW-0520">NAD</keyword>
<dbReference type="PANTHER" id="PTHR12592">
    <property type="entry name" value="ATP-DEPENDENT (S)-NAD(P)H-HYDRATE DEHYDRATASE FAMILY MEMBER"/>
    <property type="match status" value="1"/>
</dbReference>
<name>A0AAE3D9U2_9FIRM</name>
<protein>
    <recommendedName>
        <fullName evidence="6">ADP-dependent (S)-NAD(P)H-hydrate dehydratase</fullName>
        <ecNumber evidence="6">4.2.1.136</ecNumber>
    </recommendedName>
    <alternativeName>
        <fullName evidence="6">ADP-dependent NAD(P)HX dehydratase</fullName>
    </alternativeName>
</protein>